<dbReference type="Gene3D" id="3.40.710.10">
    <property type="entry name" value="DD-peptidase/beta-lactamase superfamily"/>
    <property type="match status" value="1"/>
</dbReference>
<dbReference type="InterPro" id="IPR012338">
    <property type="entry name" value="Beta-lactam/transpept-like"/>
</dbReference>
<dbReference type="RefSeq" id="WP_207671881.1">
    <property type="nucleotide sequence ID" value="NZ_JAFREM010000004.1"/>
</dbReference>
<keyword evidence="4" id="KW-1185">Reference proteome</keyword>
<evidence type="ECO:0000259" key="2">
    <source>
        <dbReference type="Pfam" id="PF00144"/>
    </source>
</evidence>
<sequence>MYPKTTKIIEEKLQQGVFPGVVYSFIEGDQQQTTTLGLAQVEPVIRPMEENALFDVASLTKVICTTTMLLKLWEEKKIEWDQPLQELLPDFQDERITLRHLLTHTSDIQTYIPQRDQLNAQELRAAYLTLQSGENLGKQVKYTDAGTILLGFMLEELYQEDVVTIFRQHILEPLEMSDSCFLPEVIDERFVPTEKMSNGEVLRGITHDPKARVLAEHAGNAGLFTNMKDLKKFTEMYLNFGSVNGKIYLQESTIAFLLSDQTPTGNGGRSLGWDLRYEVQQQPLLFHTGYTGAFMLLDPVKHSAFLFLSNRVHPQDHRAEYVRQRDEILAAYLSEHAVLYQK</sequence>
<keyword evidence="1" id="KW-0378">Hydrolase</keyword>
<evidence type="ECO:0000256" key="1">
    <source>
        <dbReference type="ARBA" id="ARBA00022801"/>
    </source>
</evidence>
<feature type="domain" description="Beta-lactamase-related" evidence="2">
    <location>
        <begin position="7"/>
        <end position="324"/>
    </location>
</feature>
<dbReference type="Pfam" id="PF00144">
    <property type="entry name" value="Beta-lactamase"/>
    <property type="match status" value="1"/>
</dbReference>
<dbReference type="PANTHER" id="PTHR43283:SF11">
    <property type="entry name" value="BETA-LACTAMASE-RELATED DOMAIN-CONTAINING PROTEIN"/>
    <property type="match status" value="1"/>
</dbReference>
<reference evidence="3 4" key="1">
    <citation type="submission" date="2021-03" db="EMBL/GenBank/DDBJ databases">
        <title>Enterococcal diversity collection.</title>
        <authorList>
            <person name="Gilmore M.S."/>
            <person name="Schwartzman J."/>
            <person name="Van Tyne D."/>
            <person name="Martin M."/>
            <person name="Earl A.M."/>
            <person name="Manson A.L."/>
            <person name="Straub T."/>
            <person name="Salamzade R."/>
            <person name="Saavedra J."/>
            <person name="Lebreton F."/>
            <person name="Prichula J."/>
            <person name="Schaufler K."/>
            <person name="Gaca A."/>
            <person name="Sgardioli B."/>
            <person name="Wagenaar J."/>
            <person name="Strong T."/>
        </authorList>
    </citation>
    <scope>NUCLEOTIDE SEQUENCE [LARGE SCALE GENOMIC DNA]</scope>
    <source>
        <strain evidence="3 4">669A</strain>
    </source>
</reference>
<dbReference type="Proteomes" id="UP000664601">
    <property type="component" value="Unassembled WGS sequence"/>
</dbReference>
<dbReference type="SUPFAM" id="SSF56601">
    <property type="entry name" value="beta-lactamase/transpeptidase-like"/>
    <property type="match status" value="1"/>
</dbReference>
<proteinExistence type="predicted"/>
<name>A0ABS3L5P3_9ENTE</name>
<organism evidence="3 4">
    <name type="scientific">Candidatus Enterococcus moelleringii</name>
    <dbReference type="NCBI Taxonomy" id="2815325"/>
    <lineage>
        <taxon>Bacteria</taxon>
        <taxon>Bacillati</taxon>
        <taxon>Bacillota</taxon>
        <taxon>Bacilli</taxon>
        <taxon>Lactobacillales</taxon>
        <taxon>Enterococcaceae</taxon>
        <taxon>Enterococcus</taxon>
    </lineage>
</organism>
<evidence type="ECO:0000313" key="4">
    <source>
        <dbReference type="Proteomes" id="UP000664601"/>
    </source>
</evidence>
<evidence type="ECO:0000313" key="3">
    <source>
        <dbReference type="EMBL" id="MBO1304933.1"/>
    </source>
</evidence>
<comment type="caution">
    <text evidence="3">The sequence shown here is derived from an EMBL/GenBank/DDBJ whole genome shotgun (WGS) entry which is preliminary data.</text>
</comment>
<dbReference type="InterPro" id="IPR050789">
    <property type="entry name" value="Diverse_Enzym_Activities"/>
</dbReference>
<accession>A0ABS3L5P3</accession>
<gene>
    <name evidence="3" type="ORF">JZO70_02075</name>
</gene>
<protein>
    <submittedName>
        <fullName evidence="3">Beta-lactamase family protein</fullName>
    </submittedName>
</protein>
<dbReference type="PANTHER" id="PTHR43283">
    <property type="entry name" value="BETA-LACTAMASE-RELATED"/>
    <property type="match status" value="1"/>
</dbReference>
<dbReference type="InterPro" id="IPR001466">
    <property type="entry name" value="Beta-lactam-related"/>
</dbReference>
<dbReference type="EMBL" id="JAFREM010000004">
    <property type="protein sequence ID" value="MBO1304933.1"/>
    <property type="molecule type" value="Genomic_DNA"/>
</dbReference>